<reference evidence="2 4" key="3">
    <citation type="submission" date="2017-06" db="EMBL/GenBank/DDBJ databases">
        <title>A draft genome sequence of Komagataeibacter nataicola LMG 1536.</title>
        <authorList>
            <person name="Skraban J."/>
            <person name="Cleenwerck I."/>
            <person name="Vandamme P."/>
            <person name="Trcek J."/>
        </authorList>
    </citation>
    <scope>NUCLEOTIDE SEQUENCE [LARGE SCALE GENOMIC DNA]</scope>
    <source>
        <strain evidence="2 4">LMG 1536</strain>
    </source>
</reference>
<organism evidence="1 3">
    <name type="scientific">Komagataeibacter nataicola</name>
    <dbReference type="NCBI Taxonomy" id="265960"/>
    <lineage>
        <taxon>Bacteria</taxon>
        <taxon>Pseudomonadati</taxon>
        <taxon>Pseudomonadota</taxon>
        <taxon>Alphaproteobacteria</taxon>
        <taxon>Acetobacterales</taxon>
        <taxon>Acetobacteraceae</taxon>
        <taxon>Komagataeibacter</taxon>
    </lineage>
</organism>
<dbReference type="EMBL" id="CP019875">
    <property type="protein sequence ID" value="AQU88481.1"/>
    <property type="molecule type" value="Genomic_DNA"/>
</dbReference>
<gene>
    <name evidence="1" type="ORF">B0W47_14580</name>
    <name evidence="2" type="ORF">CDI09_04385</name>
</gene>
<evidence type="ECO:0000313" key="2">
    <source>
        <dbReference type="EMBL" id="PYD67177.1"/>
    </source>
</evidence>
<dbReference type="AlphaFoldDB" id="A0A9N7CAL2"/>
<protein>
    <submittedName>
        <fullName evidence="1">Uncharacterized protein</fullName>
    </submittedName>
</protein>
<dbReference type="Proteomes" id="UP000247512">
    <property type="component" value="Unassembled WGS sequence"/>
</dbReference>
<name>A0A9N7CAL2_9PROT</name>
<reference evidence="1" key="2">
    <citation type="submission" date="2017-02" db="EMBL/GenBank/DDBJ databases">
        <authorList>
            <person name="Zhang H."/>
        </authorList>
    </citation>
    <scope>NUCLEOTIDE SEQUENCE</scope>
    <source>
        <strain evidence="1">RZS01</strain>
    </source>
</reference>
<evidence type="ECO:0000313" key="3">
    <source>
        <dbReference type="Proteomes" id="UP000189683"/>
    </source>
</evidence>
<dbReference type="KEGG" id="kna:B0W47_14580"/>
<evidence type="ECO:0000313" key="1">
    <source>
        <dbReference type="EMBL" id="AQU88481.1"/>
    </source>
</evidence>
<reference evidence="3" key="1">
    <citation type="submission" date="2017-02" db="EMBL/GenBank/DDBJ databases">
        <title>zhang.</title>
        <authorList>
            <person name="Zhang H."/>
        </authorList>
    </citation>
    <scope>NUCLEOTIDE SEQUENCE [LARGE SCALE GENOMIC DNA]</scope>
    <source>
        <strain evidence="3">RZS01</strain>
    </source>
</reference>
<accession>A0A9N7CAL2</accession>
<evidence type="ECO:0000313" key="4">
    <source>
        <dbReference type="Proteomes" id="UP000247512"/>
    </source>
</evidence>
<dbReference type="EMBL" id="NIRT01000005">
    <property type="protein sequence ID" value="PYD67177.1"/>
    <property type="molecule type" value="Genomic_DNA"/>
</dbReference>
<proteinExistence type="predicted"/>
<dbReference type="Proteomes" id="UP000189683">
    <property type="component" value="Chromosome"/>
</dbReference>
<sequence length="66" mass="7955">MGNTRAEYRYFLTFIIKRNVPAFMHLFPSISRTEGKEYQKSDWRTDYVGYILVFIRVDPFKNADKI</sequence>
<keyword evidence="4" id="KW-1185">Reference proteome</keyword>